<evidence type="ECO:0000259" key="7">
    <source>
        <dbReference type="Pfam" id="PF07195"/>
    </source>
</evidence>
<dbReference type="GO" id="GO:0007155">
    <property type="term" value="P:cell adhesion"/>
    <property type="evidence" value="ECO:0007669"/>
    <property type="project" value="InterPro"/>
</dbReference>
<dbReference type="Pfam" id="PF07195">
    <property type="entry name" value="FliD_C"/>
    <property type="match status" value="2"/>
</dbReference>
<dbReference type="InterPro" id="IPR010809">
    <property type="entry name" value="FliD_C"/>
</dbReference>
<sequence>MATIQSTGVGSGLDVSGIISKLMQAESTPLVNITKKQASYQANLTAFGTVNGALSSLQTALATLNNTNTFKNLNASVSDSSVASASANSTAVAGSYNINVSKIAQSQTISSAGQVSTTTPIGSGTSTTISFQFGTITGTAASGVYTGASFDQDATQATGTVTIDSTNNSLQGIRDAINAAKIGVQASIVGDGSATPYHLVLNSSKTGATSSMKITTTGDSSLASLMNYDPAGTQNFKEVVNAQSANLTVNGIAVTSASNNVSNAIQGVTITAQKVGTTSVNLTANTTQIQSGITAFVNAYNSLNSTITSVTSYNPATKAAGALLGDATVQSVQNQIRSVMTNSVAGLGGGLTNLAQIGISFQKDGSLAVDSSKLQAALSANFSDVAGLFAAAGKTTDSLTTFVGAGPNTKPGSYAVNISQLATQGNLTGSLNLNSGPTTIASGTTLSFSIDGVAADVNLTAGTYTATQLASMIQSAVNGTAGFSAQGISISTKIDSNGFLNITSGSYGSTSNISLTNKSGTGLDQLTGVVNAGTPGKNVIGTLNGVTAIGAGQTLTGSAGSDSAGIQVLISGGSTGDRGSVNFSQGYAFNLNATLSRFVGANGSITNATNGINTSIKDLQKQTDTINKRLAATQARYQAQFSALDKIVSSMTATQNFLTQQINVLNGTTNK</sequence>
<evidence type="ECO:0000256" key="3">
    <source>
        <dbReference type="ARBA" id="ARBA00023054"/>
    </source>
</evidence>
<dbReference type="GO" id="GO:0005576">
    <property type="term" value="C:extracellular region"/>
    <property type="evidence" value="ECO:0007669"/>
    <property type="project" value="UniProtKB-SubCell"/>
</dbReference>
<keyword evidence="3" id="KW-0175">Coiled coil</keyword>
<comment type="function">
    <text evidence="5">Required for morphogenesis and for the elongation of the flagellar filament by facilitating polymerization of the flagellin monomers at the tip of growing filament. Forms a capping structure, which prevents flagellin subunits (transported through the central channel of the flagellum) from leaking out without polymerization at the distal end.</text>
</comment>
<comment type="subunit">
    <text evidence="2 5">Homopentamer.</text>
</comment>
<protein>
    <recommendedName>
        <fullName evidence="5">Flagellar hook-associated protein 2</fullName>
        <shortName evidence="5">HAP2</shortName>
    </recommendedName>
    <alternativeName>
        <fullName evidence="5">Flagellar cap protein</fullName>
    </alternativeName>
</protein>
<evidence type="ECO:0000256" key="2">
    <source>
        <dbReference type="ARBA" id="ARBA00011255"/>
    </source>
</evidence>
<comment type="similarity">
    <text evidence="1 5">Belongs to the FliD family.</text>
</comment>
<comment type="subcellular location">
    <subcellularLocation>
        <location evidence="5">Secreted</location>
    </subcellularLocation>
    <subcellularLocation>
        <location evidence="5">Bacterial flagellum</location>
    </subcellularLocation>
</comment>
<feature type="domain" description="Flagellar hook-associated protein 2 C-terminal" evidence="7">
    <location>
        <begin position="561"/>
        <end position="652"/>
    </location>
</feature>
<dbReference type="AlphaFoldDB" id="A0A923KYS7"/>
<dbReference type="RefSeq" id="WP_186880517.1">
    <property type="nucleotide sequence ID" value="NZ_JACOGG010000005.1"/>
</dbReference>
<proteinExistence type="inferred from homology"/>
<feature type="domain" description="Flagellar hook-associated protein 2 C-terminal" evidence="7">
    <location>
        <begin position="242"/>
        <end position="397"/>
    </location>
</feature>
<accession>A0A923KYS7</accession>
<dbReference type="InterPro" id="IPR040026">
    <property type="entry name" value="FliD"/>
</dbReference>
<dbReference type="EMBL" id="JACOGG010000005">
    <property type="protein sequence ID" value="MBC3934910.1"/>
    <property type="molecule type" value="Genomic_DNA"/>
</dbReference>
<evidence type="ECO:0000256" key="5">
    <source>
        <dbReference type="RuleBase" id="RU362066"/>
    </source>
</evidence>
<feature type="domain" description="Flagellar hook-associated protein 2 N-terminal" evidence="6">
    <location>
        <begin position="11"/>
        <end position="107"/>
    </location>
</feature>
<evidence type="ECO:0000313" key="9">
    <source>
        <dbReference type="Proteomes" id="UP000612361"/>
    </source>
</evidence>
<organism evidence="8 9">
    <name type="scientific">Undibacterium rugosum</name>
    <dbReference type="NCBI Taxonomy" id="2762291"/>
    <lineage>
        <taxon>Bacteria</taxon>
        <taxon>Pseudomonadati</taxon>
        <taxon>Pseudomonadota</taxon>
        <taxon>Betaproteobacteria</taxon>
        <taxon>Burkholderiales</taxon>
        <taxon>Oxalobacteraceae</taxon>
        <taxon>Undibacterium</taxon>
    </lineage>
</organism>
<keyword evidence="8" id="KW-0969">Cilium</keyword>
<reference evidence="8" key="1">
    <citation type="submission" date="2020-08" db="EMBL/GenBank/DDBJ databases">
        <title>Novel species isolated from subtropical streams in China.</title>
        <authorList>
            <person name="Lu H."/>
        </authorList>
    </citation>
    <scope>NUCLEOTIDE SEQUENCE</scope>
    <source>
        <strain evidence="8">CY7W</strain>
    </source>
</reference>
<evidence type="ECO:0000256" key="4">
    <source>
        <dbReference type="ARBA" id="ARBA00023143"/>
    </source>
</evidence>
<keyword evidence="8" id="KW-0966">Cell projection</keyword>
<keyword evidence="4 5" id="KW-0975">Bacterial flagellum</keyword>
<keyword evidence="5" id="KW-0964">Secreted</keyword>
<evidence type="ECO:0000256" key="1">
    <source>
        <dbReference type="ARBA" id="ARBA00009764"/>
    </source>
</evidence>
<dbReference type="PANTHER" id="PTHR30288">
    <property type="entry name" value="FLAGELLAR CAP/ASSEMBLY PROTEIN FLID"/>
    <property type="match status" value="1"/>
</dbReference>
<dbReference type="GO" id="GO:0009424">
    <property type="term" value="C:bacterial-type flagellum hook"/>
    <property type="evidence" value="ECO:0007669"/>
    <property type="project" value="UniProtKB-UniRule"/>
</dbReference>
<evidence type="ECO:0000259" key="6">
    <source>
        <dbReference type="Pfam" id="PF02465"/>
    </source>
</evidence>
<keyword evidence="8" id="KW-0282">Flagellum</keyword>
<dbReference type="GO" id="GO:0009421">
    <property type="term" value="C:bacterial-type flagellum filament cap"/>
    <property type="evidence" value="ECO:0007669"/>
    <property type="project" value="InterPro"/>
</dbReference>
<dbReference type="PANTHER" id="PTHR30288:SF0">
    <property type="entry name" value="FLAGELLAR HOOK-ASSOCIATED PROTEIN 2"/>
    <property type="match status" value="1"/>
</dbReference>
<dbReference type="InterPro" id="IPR003481">
    <property type="entry name" value="FliD_N"/>
</dbReference>
<dbReference type="Pfam" id="PF02465">
    <property type="entry name" value="FliD_N"/>
    <property type="match status" value="1"/>
</dbReference>
<comment type="caution">
    <text evidence="8">The sequence shown here is derived from an EMBL/GenBank/DDBJ whole genome shotgun (WGS) entry which is preliminary data.</text>
</comment>
<dbReference type="GO" id="GO:0071973">
    <property type="term" value="P:bacterial-type flagellum-dependent cell motility"/>
    <property type="evidence" value="ECO:0007669"/>
    <property type="project" value="TreeGrafter"/>
</dbReference>
<name>A0A923KYS7_9BURK</name>
<dbReference type="Proteomes" id="UP000612361">
    <property type="component" value="Unassembled WGS sequence"/>
</dbReference>
<keyword evidence="9" id="KW-1185">Reference proteome</keyword>
<gene>
    <name evidence="8" type="primary">fliD</name>
    <name evidence="8" type="ORF">H8K47_06005</name>
</gene>
<evidence type="ECO:0000313" key="8">
    <source>
        <dbReference type="EMBL" id="MBC3934910.1"/>
    </source>
</evidence>